<proteinExistence type="predicted"/>
<dbReference type="Proteomes" id="UP000198788">
    <property type="component" value="Unassembled WGS sequence"/>
</dbReference>
<dbReference type="PANTHER" id="PTHR30590">
    <property type="entry name" value="INNER MEMBRANE PROTEIN"/>
    <property type="match status" value="1"/>
</dbReference>
<feature type="transmembrane region" description="Helical" evidence="1">
    <location>
        <begin position="371"/>
        <end position="393"/>
    </location>
</feature>
<name>A0A1I6NVC4_9CAUL</name>
<dbReference type="InterPro" id="IPR052529">
    <property type="entry name" value="Bact_Transport_Assoc"/>
</dbReference>
<feature type="domain" description="DUF418" evidence="2">
    <location>
        <begin position="251"/>
        <end position="408"/>
    </location>
</feature>
<dbReference type="OrthoDB" id="9807744at2"/>
<sequence>MAAIELAPAARPADAALGPVRPKDRIHNLDMLRGWAILGILVVNAVSFGWPAEVLISEAAPPVDMSRADQIGRWVTDVFFADKFRTLFTMLFGVSIFLVGGEKHDEARGPVLTRRLLWLGVFGLLHGALLWYGDILLHYAYCGLIMMMFRSWGARRLLWVGGGLTLLWGLIATLASWGMANLPAEFAAKMAAQGPASDPATIAATIELYRSGWPAGLIENLKDWAMFQLLASPFLIPVSVPLMMLGLGLFKAGYLSGRAPLWSYLVVLVLGGANLALFAVWGWQDMMAGEDADPTRGLAAAAGGMAPLITLFYVSVLVLLVRFGLKTLTTWLVPVGRMAFTNYLTQTLIMVTLYYAPWGPMWFGTHGPAEMWMVVAAVWVAQLIWSPLWLSAFQMGPIEWVWRCLTYGRLVAIRKPAIA</sequence>
<feature type="transmembrane region" description="Helical" evidence="1">
    <location>
        <begin position="31"/>
        <end position="50"/>
    </location>
</feature>
<evidence type="ECO:0000313" key="3">
    <source>
        <dbReference type="EMBL" id="SFS31830.1"/>
    </source>
</evidence>
<feature type="transmembrane region" description="Helical" evidence="1">
    <location>
        <begin position="304"/>
        <end position="325"/>
    </location>
</feature>
<organism evidence="3 4">
    <name type="scientific">Brevundimonas viscosa</name>
    <dbReference type="NCBI Taxonomy" id="871741"/>
    <lineage>
        <taxon>Bacteria</taxon>
        <taxon>Pseudomonadati</taxon>
        <taxon>Pseudomonadota</taxon>
        <taxon>Alphaproteobacteria</taxon>
        <taxon>Caulobacterales</taxon>
        <taxon>Caulobacteraceae</taxon>
        <taxon>Brevundimonas</taxon>
    </lineage>
</organism>
<protein>
    <recommendedName>
        <fullName evidence="2">DUF418 domain-containing protein</fullName>
    </recommendedName>
</protein>
<gene>
    <name evidence="3" type="ORF">SAMN05192570_0551</name>
</gene>
<feature type="transmembrane region" description="Helical" evidence="1">
    <location>
        <begin position="262"/>
        <end position="284"/>
    </location>
</feature>
<feature type="transmembrane region" description="Helical" evidence="1">
    <location>
        <begin position="157"/>
        <end position="180"/>
    </location>
</feature>
<reference evidence="4" key="1">
    <citation type="submission" date="2016-10" db="EMBL/GenBank/DDBJ databases">
        <authorList>
            <person name="Varghese N."/>
            <person name="Submissions S."/>
        </authorList>
    </citation>
    <scope>NUCLEOTIDE SEQUENCE [LARGE SCALE GENOMIC DNA]</scope>
    <source>
        <strain evidence="4">CGMCC 1.10683</strain>
    </source>
</reference>
<dbReference type="Pfam" id="PF04235">
    <property type="entry name" value="DUF418"/>
    <property type="match status" value="1"/>
</dbReference>
<evidence type="ECO:0000313" key="4">
    <source>
        <dbReference type="Proteomes" id="UP000198788"/>
    </source>
</evidence>
<evidence type="ECO:0000256" key="1">
    <source>
        <dbReference type="SAM" id="Phobius"/>
    </source>
</evidence>
<dbReference type="AlphaFoldDB" id="A0A1I6NVC4"/>
<keyword evidence="1" id="KW-1133">Transmembrane helix</keyword>
<feature type="transmembrane region" description="Helical" evidence="1">
    <location>
        <begin position="337"/>
        <end position="356"/>
    </location>
</feature>
<keyword evidence="1" id="KW-0472">Membrane</keyword>
<feature type="transmembrane region" description="Helical" evidence="1">
    <location>
        <begin position="230"/>
        <end position="250"/>
    </location>
</feature>
<dbReference type="EMBL" id="FOZV01000001">
    <property type="protein sequence ID" value="SFS31830.1"/>
    <property type="molecule type" value="Genomic_DNA"/>
</dbReference>
<dbReference type="STRING" id="871741.SAMN05192570_0551"/>
<accession>A0A1I6NVC4</accession>
<dbReference type="PANTHER" id="PTHR30590:SF2">
    <property type="entry name" value="INNER MEMBRANE PROTEIN"/>
    <property type="match status" value="1"/>
</dbReference>
<feature type="transmembrane region" description="Helical" evidence="1">
    <location>
        <begin position="116"/>
        <end position="137"/>
    </location>
</feature>
<evidence type="ECO:0000259" key="2">
    <source>
        <dbReference type="Pfam" id="PF04235"/>
    </source>
</evidence>
<dbReference type="RefSeq" id="WP_092306507.1">
    <property type="nucleotide sequence ID" value="NZ_FOZV01000001.1"/>
</dbReference>
<keyword evidence="1" id="KW-0812">Transmembrane</keyword>
<dbReference type="InterPro" id="IPR007349">
    <property type="entry name" value="DUF418"/>
</dbReference>
<keyword evidence="4" id="KW-1185">Reference proteome</keyword>